<keyword evidence="2" id="KW-1185">Reference proteome</keyword>
<dbReference type="Gene3D" id="3.40.50.300">
    <property type="entry name" value="P-loop containing nucleotide triphosphate hydrolases"/>
    <property type="match status" value="1"/>
</dbReference>
<accession>A0ABP7WIA5</accession>
<evidence type="ECO:0000313" key="1">
    <source>
        <dbReference type="EMBL" id="GAA4089548.1"/>
    </source>
</evidence>
<dbReference type="RefSeq" id="WP_345101226.1">
    <property type="nucleotide sequence ID" value="NZ_BAABCV010000003.1"/>
</dbReference>
<comment type="caution">
    <text evidence="1">The sequence shown here is derived from an EMBL/GenBank/DDBJ whole genome shotgun (WGS) entry which is preliminary data.</text>
</comment>
<reference evidence="2" key="1">
    <citation type="journal article" date="2019" name="Int. J. Syst. Evol. Microbiol.">
        <title>The Global Catalogue of Microorganisms (GCM) 10K type strain sequencing project: providing services to taxonomists for standard genome sequencing and annotation.</title>
        <authorList>
            <consortium name="The Broad Institute Genomics Platform"/>
            <consortium name="The Broad Institute Genome Sequencing Center for Infectious Disease"/>
            <person name="Wu L."/>
            <person name="Ma J."/>
        </authorList>
    </citation>
    <scope>NUCLEOTIDE SEQUENCE [LARGE SCALE GENOMIC DNA]</scope>
    <source>
        <strain evidence="2">JCM 17085</strain>
    </source>
</reference>
<organism evidence="1 2">
    <name type="scientific">Mucilaginibacter panaciglaebae</name>
    <dbReference type="NCBI Taxonomy" id="502331"/>
    <lineage>
        <taxon>Bacteria</taxon>
        <taxon>Pseudomonadati</taxon>
        <taxon>Bacteroidota</taxon>
        <taxon>Sphingobacteriia</taxon>
        <taxon>Sphingobacteriales</taxon>
        <taxon>Sphingobacteriaceae</taxon>
        <taxon>Mucilaginibacter</taxon>
    </lineage>
</organism>
<proteinExistence type="predicted"/>
<name>A0ABP7WIA5_9SPHI</name>
<dbReference type="EMBL" id="BAABCV010000003">
    <property type="protein sequence ID" value="GAA4089548.1"/>
    <property type="molecule type" value="Genomic_DNA"/>
</dbReference>
<evidence type="ECO:0008006" key="3">
    <source>
        <dbReference type="Google" id="ProtNLM"/>
    </source>
</evidence>
<gene>
    <name evidence="1" type="ORF">GCM10022392_08620</name>
</gene>
<dbReference type="Proteomes" id="UP001500841">
    <property type="component" value="Unassembled WGS sequence"/>
</dbReference>
<dbReference type="InterPro" id="IPR027417">
    <property type="entry name" value="P-loop_NTPase"/>
</dbReference>
<protein>
    <recommendedName>
        <fullName evidence="3">NACHT domain-containing protein</fullName>
    </recommendedName>
</protein>
<evidence type="ECO:0000313" key="2">
    <source>
        <dbReference type="Proteomes" id="UP001500841"/>
    </source>
</evidence>
<sequence>MSKISLPRYEELKKLLLINAGIANILPSECRTLSDRVYKKNGNRISETTFKRIYGFAYSKYSPSLFTLNVLARFCNYKGWEDFCEKQDQKAIAVPTKELNWRLIQQSANKITGFTLQALKNKSGIPYNQTIDREFIDYHFDEFIASGCTGTVLAAPAGYGKTIALCQWIEKKQAVDALNDVNDTILLFSSNAIMSVLVSGRDIHDWMLALLGHHTDNDINVLLDIKQRRNNKFYLIIDGFDEHMFKGDHFRIILNQLVDIFSFYQNHDWFKLVLTTRTATWINNRHEFELAENSWYTGFKKNGNCINVPLFSLQEIKLLCHQIKPGVENFISLNVVENFNHPLYFQFYYQQHKDNFLQHDIDHLSFYETISTFILKKVYLGQYSAEKMLLIKGLVEELGIENDNYQINTVKVSNLIKKYPHAYQELLAVGFVREINESSDFQLNTYIVFGNDEFMEHSIAKTLLYDNGNLLDNDLIKNINKLLVASPRKVNVLKWSIIHGIKTGQLKNIESITGAHLSMNEKSDIITFLGEVLEGEHSSANQNEALIQYFKHSFSEKLFDYFFGLELINSNYKKFLQVLLKFELSNKKKTLIHTTLAIIATIQLDLNELEISLEKLKALPKAEYEIFPVNPLNCLDAIYYHLKYGIIKTEALTDLTRLYFNTGGGLINLKKSATNDMLFLLGLHTLLLSNNPRKLLRFIKFLDRNYRNELLDNYASQYGFFVQTIEANAYFELGELDKVSEIYYSISSALKKSNNLLTSYMKIVFHSLKIKIIINTPKQNQVAAEMKHINNIAAEFGYKFDKLYIIAILLKSPTLQSSMPELFKQANNDFDKITRENGLNSKLFLQTITIKK</sequence>